<evidence type="ECO:0000256" key="8">
    <source>
        <dbReference type="ARBA" id="ARBA00022989"/>
    </source>
</evidence>
<gene>
    <name evidence="13" type="ORF">THASP1DRAFT_13200</name>
</gene>
<keyword evidence="9 10" id="KW-0472">Membrane</keyword>
<evidence type="ECO:0000256" key="4">
    <source>
        <dbReference type="ARBA" id="ARBA00022676"/>
    </source>
</evidence>
<dbReference type="OrthoDB" id="497541at2759"/>
<dbReference type="PANTHER" id="PTHR22760">
    <property type="entry name" value="GLYCOSYLTRANSFERASE"/>
    <property type="match status" value="1"/>
</dbReference>
<evidence type="ECO:0000256" key="10">
    <source>
        <dbReference type="RuleBase" id="RU363075"/>
    </source>
</evidence>
<feature type="transmembrane region" description="Helical" evidence="10">
    <location>
        <begin position="84"/>
        <end position="103"/>
    </location>
</feature>
<feature type="transmembrane region" description="Helical" evidence="10">
    <location>
        <begin position="353"/>
        <end position="372"/>
    </location>
</feature>
<dbReference type="EC" id="2.4.1.-" evidence="10"/>
<keyword evidence="8 10" id="KW-1133">Transmembrane helix</keyword>
<dbReference type="STRING" id="78915.A0A4P9XXM6"/>
<accession>A0A4P9XXM6</accession>
<comment type="subcellular location">
    <subcellularLocation>
        <location evidence="1 10">Endoplasmic reticulum membrane</location>
        <topology evidence="1 10">Multi-pass membrane protein</topology>
    </subcellularLocation>
</comment>
<evidence type="ECO:0000256" key="1">
    <source>
        <dbReference type="ARBA" id="ARBA00004477"/>
    </source>
</evidence>
<feature type="signal peptide" evidence="12">
    <location>
        <begin position="1"/>
        <end position="23"/>
    </location>
</feature>
<feature type="transmembrane region" description="Helical" evidence="10">
    <location>
        <begin position="318"/>
        <end position="341"/>
    </location>
</feature>
<keyword evidence="14" id="KW-1185">Reference proteome</keyword>
<feature type="transmembrane region" description="Helical" evidence="10">
    <location>
        <begin position="60"/>
        <end position="77"/>
    </location>
</feature>
<evidence type="ECO:0000256" key="3">
    <source>
        <dbReference type="ARBA" id="ARBA00007063"/>
    </source>
</evidence>
<keyword evidence="5 13" id="KW-0808">Transferase</keyword>
<dbReference type="GO" id="GO:0000026">
    <property type="term" value="F:alpha-1,2-mannosyltransferase activity"/>
    <property type="evidence" value="ECO:0007669"/>
    <property type="project" value="TreeGrafter"/>
</dbReference>
<evidence type="ECO:0000256" key="9">
    <source>
        <dbReference type="ARBA" id="ARBA00023136"/>
    </source>
</evidence>
<dbReference type="EMBL" id="KZ992466">
    <property type="protein sequence ID" value="RKP10170.1"/>
    <property type="molecule type" value="Genomic_DNA"/>
</dbReference>
<dbReference type="GO" id="GO:0006487">
    <property type="term" value="P:protein N-linked glycosylation"/>
    <property type="evidence" value="ECO:0007669"/>
    <property type="project" value="TreeGrafter"/>
</dbReference>
<dbReference type="Proteomes" id="UP000271241">
    <property type="component" value="Unassembled WGS sequence"/>
</dbReference>
<evidence type="ECO:0000256" key="6">
    <source>
        <dbReference type="ARBA" id="ARBA00022692"/>
    </source>
</evidence>
<protein>
    <recommendedName>
        <fullName evidence="10">Mannosyltransferase</fullName>
        <ecNumber evidence="10">2.4.1.-</ecNumber>
    </recommendedName>
</protein>
<feature type="chain" id="PRO_5020692813" description="Mannosyltransferase" evidence="12">
    <location>
        <begin position="24"/>
        <end position="653"/>
    </location>
</feature>
<dbReference type="Pfam" id="PF03901">
    <property type="entry name" value="Glyco_transf_22"/>
    <property type="match status" value="1"/>
</dbReference>
<dbReference type="InterPro" id="IPR005599">
    <property type="entry name" value="GPI_mannosylTrfase"/>
</dbReference>
<feature type="transmembrane region" description="Helical" evidence="10">
    <location>
        <begin position="392"/>
        <end position="418"/>
    </location>
</feature>
<evidence type="ECO:0000256" key="11">
    <source>
        <dbReference type="SAM" id="MobiDB-lite"/>
    </source>
</evidence>
<feature type="transmembrane region" description="Helical" evidence="10">
    <location>
        <begin position="220"/>
        <end position="244"/>
    </location>
</feature>
<keyword evidence="6 10" id="KW-0812">Transmembrane</keyword>
<evidence type="ECO:0000256" key="5">
    <source>
        <dbReference type="ARBA" id="ARBA00022679"/>
    </source>
</evidence>
<dbReference type="UniPathway" id="UPA00378"/>
<sequence>YCPSFTVALRLLCLVRLFTAATATIPDCDEVYNYWEPTHYLQYGRGLQTWEYAPTYAIRSWAYIALHALVGTVPAIVSRNRLQVFYSIRFVLAIVCAACEAHFYTAVVEHFNRRIGRYLLVALMLSAGMAQASVGYLPSTFAMYTTMLAAAYFIRTPSIATRGPSRTMGAVLSLAAGAVLGWPFSGAVGLPFALEEAFSGGAQPLEHLPWRRWMPQRWRLLAKCIATATVVILIPVTLIDSLFYRRLAVVSWNIVRYNVLGGADRGPDLYGTEPWWFYLANGAINFNILWLLALGSLPLLVFTVLLDRSRFCANAVGITGPAAMLVIRLAPFYVWLSIFSLQAHKEERFLFPVYPLVCFNAAVALYLARGWIDRGLAVVRYPPASLHRRRLVACSTFGVLALSTLVSFSRIAGMYIYYRAPMEVYAHLVNVETPGRLASLAAANQTATPLRVCVGKEWYRFPSSYLLPENARLYFLRSHFRGLLPKYFTESQSTQDAALNTLPFGPPIEHASGWRPGTWSLPTGMNDLNIEEADRYVDADACDYIVDVDFPHRYAEDPQEPRYALHTQWEAVHCHPFLDAERSRRLSRALWLPGWLSAGGKEGDGRRWGNYCLLRRNAYTNKQNAPEPAEVSPERELPSGDGSQDQLLARDEL</sequence>
<evidence type="ECO:0000256" key="12">
    <source>
        <dbReference type="SAM" id="SignalP"/>
    </source>
</evidence>
<feature type="region of interest" description="Disordered" evidence="11">
    <location>
        <begin position="622"/>
        <end position="653"/>
    </location>
</feature>
<dbReference type="AlphaFoldDB" id="A0A4P9XXM6"/>
<name>A0A4P9XXM6_9FUNG</name>
<comment type="similarity">
    <text evidence="3 10">Belongs to the glycosyltransferase 22 family.</text>
</comment>
<evidence type="ECO:0000313" key="13">
    <source>
        <dbReference type="EMBL" id="RKP10170.1"/>
    </source>
</evidence>
<dbReference type="PANTHER" id="PTHR22760:SF2">
    <property type="entry name" value="ALPHA-1,2-MANNOSYLTRANSFERASE ALG9"/>
    <property type="match status" value="1"/>
</dbReference>
<comment type="pathway">
    <text evidence="2">Protein modification; protein glycosylation.</text>
</comment>
<feature type="non-terminal residue" evidence="13">
    <location>
        <position position="1"/>
    </location>
</feature>
<organism evidence="13 14">
    <name type="scientific">Thamnocephalis sphaerospora</name>
    <dbReference type="NCBI Taxonomy" id="78915"/>
    <lineage>
        <taxon>Eukaryota</taxon>
        <taxon>Fungi</taxon>
        <taxon>Fungi incertae sedis</taxon>
        <taxon>Zoopagomycota</taxon>
        <taxon>Zoopagomycotina</taxon>
        <taxon>Zoopagomycetes</taxon>
        <taxon>Zoopagales</taxon>
        <taxon>Sigmoideomycetaceae</taxon>
        <taxon>Thamnocephalis</taxon>
    </lineage>
</organism>
<evidence type="ECO:0000256" key="2">
    <source>
        <dbReference type="ARBA" id="ARBA00004922"/>
    </source>
</evidence>
<proteinExistence type="inferred from homology"/>
<evidence type="ECO:0000313" key="14">
    <source>
        <dbReference type="Proteomes" id="UP000271241"/>
    </source>
</evidence>
<keyword evidence="12" id="KW-0732">Signal</keyword>
<keyword evidence="7 10" id="KW-0256">Endoplasmic reticulum</keyword>
<feature type="transmembrane region" description="Helical" evidence="10">
    <location>
        <begin position="275"/>
        <end position="306"/>
    </location>
</feature>
<evidence type="ECO:0000256" key="7">
    <source>
        <dbReference type="ARBA" id="ARBA00022824"/>
    </source>
</evidence>
<dbReference type="GO" id="GO:0005789">
    <property type="term" value="C:endoplasmic reticulum membrane"/>
    <property type="evidence" value="ECO:0007669"/>
    <property type="project" value="UniProtKB-SubCell"/>
</dbReference>
<reference evidence="14" key="1">
    <citation type="journal article" date="2018" name="Nat. Microbiol.">
        <title>Leveraging single-cell genomics to expand the fungal tree of life.</title>
        <authorList>
            <person name="Ahrendt S.R."/>
            <person name="Quandt C.A."/>
            <person name="Ciobanu D."/>
            <person name="Clum A."/>
            <person name="Salamov A."/>
            <person name="Andreopoulos B."/>
            <person name="Cheng J.F."/>
            <person name="Woyke T."/>
            <person name="Pelin A."/>
            <person name="Henrissat B."/>
            <person name="Reynolds N.K."/>
            <person name="Benny G.L."/>
            <person name="Smith M.E."/>
            <person name="James T.Y."/>
            <person name="Grigoriev I.V."/>
        </authorList>
    </citation>
    <scope>NUCLEOTIDE SEQUENCE [LARGE SCALE GENOMIC DNA]</scope>
    <source>
        <strain evidence="14">RSA 1356</strain>
    </source>
</reference>
<keyword evidence="4 10" id="KW-0328">Glycosyltransferase</keyword>